<dbReference type="Pfam" id="PF04893">
    <property type="entry name" value="Yip1"/>
    <property type="match status" value="1"/>
</dbReference>
<dbReference type="InterPro" id="IPR006977">
    <property type="entry name" value="Yip1_dom"/>
</dbReference>
<keyword evidence="2 6" id="KW-0812">Transmembrane</keyword>
<evidence type="ECO:0000256" key="4">
    <source>
        <dbReference type="ARBA" id="ARBA00023136"/>
    </source>
</evidence>
<name>E1QKL0_DESB2</name>
<dbReference type="AlphaFoldDB" id="E1QKL0"/>
<dbReference type="HOGENOM" id="CLU_1068431_0_0_7"/>
<evidence type="ECO:0000256" key="5">
    <source>
        <dbReference type="SAM" id="MobiDB-lite"/>
    </source>
</evidence>
<evidence type="ECO:0000256" key="3">
    <source>
        <dbReference type="ARBA" id="ARBA00022989"/>
    </source>
</evidence>
<accession>E1QKL0</accession>
<protein>
    <recommendedName>
        <fullName evidence="7">Yip1 domain-containing protein</fullName>
    </recommendedName>
</protein>
<feature type="region of interest" description="Disordered" evidence="5">
    <location>
        <begin position="38"/>
        <end position="70"/>
    </location>
</feature>
<evidence type="ECO:0000256" key="6">
    <source>
        <dbReference type="SAM" id="Phobius"/>
    </source>
</evidence>
<reference evidence="8 9" key="1">
    <citation type="journal article" date="2010" name="Stand. Genomic Sci.">
        <title>Complete genome sequence of Desulfarculus baarsii type strain (2st14).</title>
        <authorList>
            <person name="Sun H."/>
            <person name="Spring S."/>
            <person name="Lapidus A."/>
            <person name="Davenport K."/>
            <person name="Del Rio T.G."/>
            <person name="Tice H."/>
            <person name="Nolan M."/>
            <person name="Copeland A."/>
            <person name="Cheng J.F."/>
            <person name="Lucas S."/>
            <person name="Tapia R."/>
            <person name="Goodwin L."/>
            <person name="Pitluck S."/>
            <person name="Ivanova N."/>
            <person name="Pagani I."/>
            <person name="Mavromatis K."/>
            <person name="Ovchinnikova G."/>
            <person name="Pati A."/>
            <person name="Chen A."/>
            <person name="Palaniappan K."/>
            <person name="Hauser L."/>
            <person name="Chang Y.J."/>
            <person name="Jeffries C.D."/>
            <person name="Detter J.C."/>
            <person name="Han C."/>
            <person name="Rohde M."/>
            <person name="Brambilla E."/>
            <person name="Goker M."/>
            <person name="Woyke T."/>
            <person name="Bristow J."/>
            <person name="Eisen J.A."/>
            <person name="Markowitz V."/>
            <person name="Hugenholtz P."/>
            <person name="Kyrpides N.C."/>
            <person name="Klenk H.P."/>
            <person name="Land M."/>
        </authorList>
    </citation>
    <scope>NUCLEOTIDE SEQUENCE [LARGE SCALE GENOMIC DNA]</scope>
    <source>
        <strain evidence="9">ATCC 33931 / DSM 2075 / LMG 7858 / VKM B-1802 / 2st14</strain>
    </source>
</reference>
<keyword evidence="9" id="KW-1185">Reference proteome</keyword>
<dbReference type="KEGG" id="dbr:Deba_2749"/>
<feature type="domain" description="Yip1" evidence="7">
    <location>
        <begin position="87"/>
        <end position="242"/>
    </location>
</feature>
<dbReference type="OrthoDB" id="5469864at2"/>
<sequence>MAGCCAFCGAQVDPTAAPGSLPGTIVCHVCGREIDAPGQGPTTAPPPSSPLAAPATGPSGPGPCQGPAPAWEGQGPLWRRLARTTSQMLFHPGQTLATPPPPGYAGPLGYGLILGTFGMAMQGLWGRLQGEALWASTAGLWLLALAPLVVLAALFVGAWILHFGLWMVGGDRRGLAATFRYCAYSQASGVFYLLPLIGPLLGGAWSLVILLVGLARAHDIAKRQVFSALLVIMCLLGALAGVVVAGLSALKLGQMTGPRF</sequence>
<dbReference type="EMBL" id="CP002085">
    <property type="protein sequence ID" value="ADK86103.1"/>
    <property type="molecule type" value="Genomic_DNA"/>
</dbReference>
<comment type="subcellular location">
    <subcellularLocation>
        <location evidence="1">Membrane</location>
        <topology evidence="1">Multi-pass membrane protein</topology>
    </subcellularLocation>
</comment>
<keyword evidence="4 6" id="KW-0472">Membrane</keyword>
<dbReference type="GO" id="GO:0016020">
    <property type="term" value="C:membrane"/>
    <property type="evidence" value="ECO:0007669"/>
    <property type="project" value="UniProtKB-SubCell"/>
</dbReference>
<feature type="transmembrane region" description="Helical" evidence="6">
    <location>
        <begin position="140"/>
        <end position="169"/>
    </location>
</feature>
<dbReference type="eggNOG" id="COG2881">
    <property type="taxonomic scope" value="Bacteria"/>
</dbReference>
<gene>
    <name evidence="8" type="ordered locus">Deba_2749</name>
</gene>
<dbReference type="Proteomes" id="UP000009047">
    <property type="component" value="Chromosome"/>
</dbReference>
<feature type="transmembrane region" description="Helical" evidence="6">
    <location>
        <begin position="189"/>
        <end position="214"/>
    </location>
</feature>
<feature type="transmembrane region" description="Helical" evidence="6">
    <location>
        <begin position="226"/>
        <end position="250"/>
    </location>
</feature>
<evidence type="ECO:0000256" key="2">
    <source>
        <dbReference type="ARBA" id="ARBA00022692"/>
    </source>
</evidence>
<keyword evidence="3 6" id="KW-1133">Transmembrane helix</keyword>
<evidence type="ECO:0000313" key="9">
    <source>
        <dbReference type="Proteomes" id="UP000009047"/>
    </source>
</evidence>
<evidence type="ECO:0000256" key="1">
    <source>
        <dbReference type="ARBA" id="ARBA00004141"/>
    </source>
</evidence>
<evidence type="ECO:0000259" key="7">
    <source>
        <dbReference type="Pfam" id="PF04893"/>
    </source>
</evidence>
<feature type="transmembrane region" description="Helical" evidence="6">
    <location>
        <begin position="108"/>
        <end position="128"/>
    </location>
</feature>
<organism evidence="8 9">
    <name type="scientific">Desulfarculus baarsii (strain ATCC 33931 / DSM 2075 / LMG 7858 / VKM B-1802 / 2st14)</name>
    <dbReference type="NCBI Taxonomy" id="644282"/>
    <lineage>
        <taxon>Bacteria</taxon>
        <taxon>Pseudomonadati</taxon>
        <taxon>Thermodesulfobacteriota</taxon>
        <taxon>Desulfarculia</taxon>
        <taxon>Desulfarculales</taxon>
        <taxon>Desulfarculaceae</taxon>
        <taxon>Desulfarculus</taxon>
    </lineage>
</organism>
<dbReference type="STRING" id="644282.Deba_2749"/>
<dbReference type="RefSeq" id="WP_013259542.1">
    <property type="nucleotide sequence ID" value="NC_014365.1"/>
</dbReference>
<proteinExistence type="predicted"/>
<evidence type="ECO:0000313" key="8">
    <source>
        <dbReference type="EMBL" id="ADK86103.1"/>
    </source>
</evidence>